<name>A0ABP7HI72_9ACTN</name>
<gene>
    <name evidence="3" type="ORF">GCM10022226_05470</name>
</gene>
<comment type="caution">
    <text evidence="3">The sequence shown here is derived from an EMBL/GenBank/DDBJ whole genome shotgun (WGS) entry which is preliminary data.</text>
</comment>
<dbReference type="InterPro" id="IPR014729">
    <property type="entry name" value="Rossmann-like_a/b/a_fold"/>
</dbReference>
<dbReference type="InterPro" id="IPR006015">
    <property type="entry name" value="Universal_stress_UspA"/>
</dbReference>
<evidence type="ECO:0000313" key="4">
    <source>
        <dbReference type="Proteomes" id="UP001500888"/>
    </source>
</evidence>
<dbReference type="EMBL" id="BAAAZR010000001">
    <property type="protein sequence ID" value="GAA3789625.1"/>
    <property type="molecule type" value="Genomic_DNA"/>
</dbReference>
<feature type="domain" description="UspA" evidence="2">
    <location>
        <begin position="142"/>
        <end position="279"/>
    </location>
</feature>
<organism evidence="3 4">
    <name type="scientific">Sphaerisporangium flaviroseum</name>
    <dbReference type="NCBI Taxonomy" id="509199"/>
    <lineage>
        <taxon>Bacteria</taxon>
        <taxon>Bacillati</taxon>
        <taxon>Actinomycetota</taxon>
        <taxon>Actinomycetes</taxon>
        <taxon>Streptosporangiales</taxon>
        <taxon>Streptosporangiaceae</taxon>
        <taxon>Sphaerisporangium</taxon>
    </lineage>
</organism>
<dbReference type="Proteomes" id="UP001500888">
    <property type="component" value="Unassembled WGS sequence"/>
</dbReference>
<dbReference type="PANTHER" id="PTHR46553:SF3">
    <property type="entry name" value="ADENINE NUCLEOTIDE ALPHA HYDROLASES-LIKE SUPERFAMILY PROTEIN"/>
    <property type="match status" value="1"/>
</dbReference>
<protein>
    <submittedName>
        <fullName evidence="3">Universal stress protein</fullName>
    </submittedName>
</protein>
<sequence>MVVGVDGSPAALGVVRWAVDDAIRRDRDLRIVHVAEPWVFDQSLATPPGFHESLTERSQAVLTEAAKVARDRAPGLRVETVARTGNVRKELLRESHDAEVLVVGSRGLGGFMGLVLGSVSMGVTGHADCPVVVAVHVQETAYGEIVVGHDVSPESETALEFAFEEAARRGARLRAVYAWQVSVFLPMFTSYTSDLEQIYDVGTRAAKEQLLPWRDKYPQVEVHDTVVRAHPVEALAEASSRADLLVVGSRGRGAFGSAVLASVGHGVLHHAYCPVAIVRPHPSSAPAVDRGPSGGGGLGR</sequence>
<proteinExistence type="inferred from homology"/>
<dbReference type="Gene3D" id="3.40.50.620">
    <property type="entry name" value="HUPs"/>
    <property type="match status" value="2"/>
</dbReference>
<evidence type="ECO:0000259" key="2">
    <source>
        <dbReference type="Pfam" id="PF00582"/>
    </source>
</evidence>
<evidence type="ECO:0000256" key="1">
    <source>
        <dbReference type="ARBA" id="ARBA00008791"/>
    </source>
</evidence>
<dbReference type="InterPro" id="IPR006016">
    <property type="entry name" value="UspA"/>
</dbReference>
<dbReference type="PANTHER" id="PTHR46553">
    <property type="entry name" value="ADENINE NUCLEOTIDE ALPHA HYDROLASES-LIKE SUPERFAMILY PROTEIN"/>
    <property type="match status" value="1"/>
</dbReference>
<feature type="domain" description="UspA" evidence="2">
    <location>
        <begin position="2"/>
        <end position="133"/>
    </location>
</feature>
<dbReference type="PRINTS" id="PR01438">
    <property type="entry name" value="UNVRSLSTRESS"/>
</dbReference>
<dbReference type="Pfam" id="PF00582">
    <property type="entry name" value="Usp"/>
    <property type="match status" value="2"/>
</dbReference>
<evidence type="ECO:0000313" key="3">
    <source>
        <dbReference type="EMBL" id="GAA3789625.1"/>
    </source>
</evidence>
<dbReference type="SUPFAM" id="SSF52402">
    <property type="entry name" value="Adenine nucleotide alpha hydrolases-like"/>
    <property type="match status" value="2"/>
</dbReference>
<reference evidence="4" key="1">
    <citation type="journal article" date="2019" name="Int. J. Syst. Evol. Microbiol.">
        <title>The Global Catalogue of Microorganisms (GCM) 10K type strain sequencing project: providing services to taxonomists for standard genome sequencing and annotation.</title>
        <authorList>
            <consortium name="The Broad Institute Genomics Platform"/>
            <consortium name="The Broad Institute Genome Sequencing Center for Infectious Disease"/>
            <person name="Wu L."/>
            <person name="Ma J."/>
        </authorList>
    </citation>
    <scope>NUCLEOTIDE SEQUENCE [LARGE SCALE GENOMIC DNA]</scope>
    <source>
        <strain evidence="4">JCM 16908</strain>
    </source>
</reference>
<accession>A0ABP7HI72</accession>
<comment type="similarity">
    <text evidence="1">Belongs to the universal stress protein A family.</text>
</comment>
<keyword evidence="4" id="KW-1185">Reference proteome</keyword>